<sequence length="63" mass="7351">MRGLRSAALYKLDENMPIRRSNENPVVQRAYAEYLGEPGGHRAHELLHCTYVAHPKYHFDDQQ</sequence>
<evidence type="ECO:0000313" key="2">
    <source>
        <dbReference type="EMBL" id="MPN58176.1"/>
    </source>
</evidence>
<dbReference type="EC" id="1.12.7.2" evidence="2"/>
<name>A0A645J404_9ZZZZ</name>
<dbReference type="EMBL" id="VSSQ01130581">
    <property type="protein sequence ID" value="MPN58176.1"/>
    <property type="molecule type" value="Genomic_DNA"/>
</dbReference>
<feature type="domain" description="Iron hydrogenase small subunit" evidence="1">
    <location>
        <begin position="2"/>
        <end position="55"/>
    </location>
</feature>
<dbReference type="InterPro" id="IPR008953">
    <property type="entry name" value="Fe_hydrogenase_HydB"/>
</dbReference>
<dbReference type="SMART" id="SM00902">
    <property type="entry name" value="Fe_hyd_SSU"/>
    <property type="match status" value="1"/>
</dbReference>
<dbReference type="InterPro" id="IPR003149">
    <property type="entry name" value="Fe_hydrogenase_ssu"/>
</dbReference>
<protein>
    <submittedName>
        <fullName evidence="2">Iron hydrogenase 1</fullName>
        <ecNumber evidence="2">1.12.7.2</ecNumber>
    </submittedName>
</protein>
<evidence type="ECO:0000259" key="1">
    <source>
        <dbReference type="SMART" id="SM00902"/>
    </source>
</evidence>
<dbReference type="GO" id="GO:0009055">
    <property type="term" value="F:electron transfer activity"/>
    <property type="evidence" value="ECO:0007669"/>
    <property type="project" value="InterPro"/>
</dbReference>
<dbReference type="AlphaFoldDB" id="A0A645J404"/>
<dbReference type="GO" id="GO:0005506">
    <property type="term" value="F:iron ion binding"/>
    <property type="evidence" value="ECO:0007669"/>
    <property type="project" value="InterPro"/>
</dbReference>
<dbReference type="InterPro" id="IPR036991">
    <property type="entry name" value="Fe_hydrogenase_ssu_sf"/>
</dbReference>
<dbReference type="GO" id="GO:0042597">
    <property type="term" value="C:periplasmic space"/>
    <property type="evidence" value="ECO:0007669"/>
    <property type="project" value="InterPro"/>
</dbReference>
<dbReference type="Gene3D" id="4.10.260.20">
    <property type="entry name" value="Iron hydrogenase, small subunit"/>
    <property type="match status" value="1"/>
</dbReference>
<dbReference type="SUPFAM" id="SSF48674">
    <property type="entry name" value="Fe-only hydrogenase smaller subunit"/>
    <property type="match status" value="1"/>
</dbReference>
<comment type="caution">
    <text evidence="2">The sequence shown here is derived from an EMBL/GenBank/DDBJ whole genome shotgun (WGS) entry which is preliminary data.</text>
</comment>
<keyword evidence="2" id="KW-0560">Oxidoreductase</keyword>
<dbReference type="GO" id="GO:0051536">
    <property type="term" value="F:iron-sulfur cluster binding"/>
    <property type="evidence" value="ECO:0007669"/>
    <property type="project" value="InterPro"/>
</dbReference>
<accession>A0A645J404</accession>
<dbReference type="GO" id="GO:0008901">
    <property type="term" value="F:ferredoxin hydrogenase activity"/>
    <property type="evidence" value="ECO:0007669"/>
    <property type="project" value="UniProtKB-EC"/>
</dbReference>
<dbReference type="Pfam" id="PF02256">
    <property type="entry name" value="Fe_hyd_SSU"/>
    <property type="match status" value="1"/>
</dbReference>
<proteinExistence type="predicted"/>
<reference evidence="2" key="1">
    <citation type="submission" date="2019-08" db="EMBL/GenBank/DDBJ databases">
        <authorList>
            <person name="Kucharzyk K."/>
            <person name="Murdoch R.W."/>
            <person name="Higgins S."/>
            <person name="Loffler F."/>
        </authorList>
    </citation>
    <scope>NUCLEOTIDE SEQUENCE</scope>
</reference>
<gene>
    <name evidence="2" type="ORF">SDC9_205877</name>
</gene>
<organism evidence="2">
    <name type="scientific">bioreactor metagenome</name>
    <dbReference type="NCBI Taxonomy" id="1076179"/>
    <lineage>
        <taxon>unclassified sequences</taxon>
        <taxon>metagenomes</taxon>
        <taxon>ecological metagenomes</taxon>
    </lineage>
</organism>